<dbReference type="PANTHER" id="PTHR43053">
    <property type="entry name" value="GLYCOSIDASE FAMILY 31"/>
    <property type="match status" value="1"/>
</dbReference>
<dbReference type="PIRSF" id="PIRSF005536">
    <property type="entry name" value="Agal"/>
    <property type="match status" value="1"/>
</dbReference>
<feature type="active site" description="Proton donor" evidence="7">
    <location>
        <position position="537"/>
    </location>
</feature>
<dbReference type="Pfam" id="PF16874">
    <property type="entry name" value="Glyco_hydro_36C"/>
    <property type="match status" value="1"/>
</dbReference>
<feature type="binding site" evidence="8">
    <location>
        <position position="187"/>
    </location>
    <ligand>
        <name>substrate</name>
    </ligand>
</feature>
<dbReference type="PANTHER" id="PTHR43053:SF3">
    <property type="entry name" value="ALPHA-GALACTOSIDASE C-RELATED"/>
    <property type="match status" value="1"/>
</dbReference>
<evidence type="ECO:0000256" key="4">
    <source>
        <dbReference type="ARBA" id="ARBA00022801"/>
    </source>
</evidence>
<keyword evidence="4 6" id="KW-0378">Hydrolase</keyword>
<dbReference type="Pfam" id="PF02065">
    <property type="entry name" value="Melibiase"/>
    <property type="match status" value="1"/>
</dbReference>
<dbReference type="InterPro" id="IPR017853">
    <property type="entry name" value="GH"/>
</dbReference>
<evidence type="ECO:0000256" key="6">
    <source>
        <dbReference type="PIRNR" id="PIRNR005536"/>
    </source>
</evidence>
<dbReference type="PRINTS" id="PR00743">
    <property type="entry name" value="GLHYDRLASE36"/>
</dbReference>
<feature type="binding site" evidence="8">
    <location>
        <position position="537"/>
    </location>
    <ligand>
        <name>substrate</name>
    </ligand>
</feature>
<comment type="catalytic activity">
    <reaction evidence="1 6">
        <text>Hydrolysis of terminal, non-reducing alpha-D-galactose residues in alpha-D-galactosides, including galactose oligosaccharides, galactomannans and galactolipids.</text>
        <dbReference type="EC" id="3.2.1.22"/>
    </reaction>
</comment>
<dbReference type="FunFam" id="3.20.20.70:FF:000118">
    <property type="entry name" value="Alpha-galactosidase"/>
    <property type="match status" value="1"/>
</dbReference>
<dbReference type="InterPro" id="IPR000111">
    <property type="entry name" value="Glyco_hydro_27/36_CS"/>
</dbReference>
<dbReference type="InterPro" id="IPR031705">
    <property type="entry name" value="Glyco_hydro_36_C"/>
</dbReference>
<dbReference type="Pfam" id="PF16875">
    <property type="entry name" value="Glyco_hydro_36N"/>
    <property type="match status" value="1"/>
</dbReference>
<evidence type="ECO:0000256" key="7">
    <source>
        <dbReference type="PIRSR" id="PIRSR005536-1"/>
    </source>
</evidence>
<dbReference type="EC" id="3.2.1.22" evidence="3 6"/>
<dbReference type="InterPro" id="IPR002252">
    <property type="entry name" value="Glyco_hydro_36"/>
</dbReference>
<keyword evidence="12" id="KW-1185">Reference proteome</keyword>
<dbReference type="InterPro" id="IPR031704">
    <property type="entry name" value="Glyco_hydro_36_N"/>
</dbReference>
<evidence type="ECO:0000256" key="5">
    <source>
        <dbReference type="ARBA" id="ARBA00023295"/>
    </source>
</evidence>
<evidence type="ECO:0000256" key="8">
    <source>
        <dbReference type="PIRSR" id="PIRSR005536-2"/>
    </source>
</evidence>
<comment type="similarity">
    <text evidence="2">Belongs to the glycosyl hydrolase 36 family.</text>
</comment>
<feature type="binding site" evidence="8">
    <location>
        <position position="432"/>
    </location>
    <ligand>
        <name>substrate</name>
    </ligand>
</feature>
<comment type="caution">
    <text evidence="11">The sequence shown here is derived from an EMBL/GenBank/DDBJ whole genome shotgun (WGS) entry which is preliminary data.</text>
</comment>
<dbReference type="GO" id="GO:0004557">
    <property type="term" value="F:alpha-galactosidase activity"/>
    <property type="evidence" value="ECO:0007669"/>
    <property type="project" value="UniProtKB-UniRule"/>
</dbReference>
<evidence type="ECO:0000256" key="3">
    <source>
        <dbReference type="ARBA" id="ARBA00012755"/>
    </source>
</evidence>
<sequence length="746" mass="84536">MAIRYYESEGIFHLQSEHMSYILQIVNGYPVHAYWGRKLRMEEHPQSLIKLDGNMLLDRLPQEYPQYGSGDFRNPAYQVRLEDGSRITELVYQGHRIFSGKLPLEGLPSVYAESEGEAETLELELKDEYSGLRVTLSYSVFQHSDALTRSVRFENTGAGTLQLLKALSASVDLPRSDLEMIYLAGAWSREAHIQRRPLGPGGTVIEGRRGGMSGHQLNPFIALAAPGADEDQGEVYSLSFVYSGNFAAVAEVDSFNSTRLSIGLNPFDFTWVLSPGQTFQTPEAVMVYTDGGLGEMSRTYHRLYRTRLCRGVHRDRERPILINNWEGTYFDFNTEKLLDIAKVGADMGIELFVMDDGWFGKRDNDRTSLGDWTPDLRKLPGGLTDLAEQINALGMKFGLWFEPEMISPESELYRQHPDWCLHVEGRRRTEARWQLVLDYSRAEVRDYIYDTLSNIFSTVPISYIKWDMNRHLTEIGSAAAAPEHQSEIAHRQILGLYELLERLTSRFPDILFENCCSGGGRFDPGMMYYMPQTWTSDDTDAVERLKIQYGTSLVYPVSSIGAHVSAVPNHQVNRMTPLKMRGDVAMSGNFGYELDLTKFTDEEKEIVKQQVKQYKEIRSLVQQGDLYRLLSPFDGTESAWMFVSPDRKEALAFFFRVLAEPHPPEKRLQFKGLNPDFDYAVENLDDANGKDCLAGPDDETNGTENGSSVHGANVLPGDRLMHLGVIIPELKGDYASTSFRLKAIER</sequence>
<feature type="domain" description="Glycosyl hydrolase family 36 N-terminal" evidence="10">
    <location>
        <begin position="28"/>
        <end position="273"/>
    </location>
</feature>
<evidence type="ECO:0000256" key="2">
    <source>
        <dbReference type="ARBA" id="ARBA00006202"/>
    </source>
</evidence>
<dbReference type="InterPro" id="IPR038417">
    <property type="entry name" value="Alpga-gal_N_sf"/>
</dbReference>
<keyword evidence="5 6" id="KW-0326">Glycosidase</keyword>
<dbReference type="GO" id="GO:0016052">
    <property type="term" value="P:carbohydrate catabolic process"/>
    <property type="evidence" value="ECO:0007669"/>
    <property type="project" value="InterPro"/>
</dbReference>
<dbReference type="SUPFAM" id="SSF51445">
    <property type="entry name" value="(Trans)glycosidases"/>
    <property type="match status" value="1"/>
</dbReference>
<evidence type="ECO:0000256" key="1">
    <source>
        <dbReference type="ARBA" id="ARBA00001255"/>
    </source>
</evidence>
<dbReference type="Gene3D" id="3.20.20.70">
    <property type="entry name" value="Aldolase class I"/>
    <property type="match status" value="1"/>
</dbReference>
<dbReference type="InterPro" id="IPR013780">
    <property type="entry name" value="Glyco_hydro_b"/>
</dbReference>
<evidence type="ECO:0000259" key="10">
    <source>
        <dbReference type="Pfam" id="PF16875"/>
    </source>
</evidence>
<dbReference type="Gene3D" id="2.60.40.1180">
    <property type="entry name" value="Golgi alpha-mannosidase II"/>
    <property type="match status" value="1"/>
</dbReference>
<dbReference type="OrthoDB" id="9758822at2"/>
<dbReference type="InterPro" id="IPR050985">
    <property type="entry name" value="Alpha-glycosidase_related"/>
</dbReference>
<proteinExistence type="inferred from homology"/>
<accession>A0A369BDH8</accession>
<evidence type="ECO:0000313" key="11">
    <source>
        <dbReference type="EMBL" id="RCX19622.1"/>
    </source>
</evidence>
<dbReference type="CDD" id="cd14791">
    <property type="entry name" value="GH36"/>
    <property type="match status" value="1"/>
</dbReference>
<name>A0A369BDH8_9BACL</name>
<dbReference type="InterPro" id="IPR013785">
    <property type="entry name" value="Aldolase_TIM"/>
</dbReference>
<dbReference type="Proteomes" id="UP000253090">
    <property type="component" value="Unassembled WGS sequence"/>
</dbReference>
<protein>
    <recommendedName>
        <fullName evidence="3 6">Alpha-galactosidase</fullName>
        <ecNumber evidence="3 6">3.2.1.22</ecNumber>
    </recommendedName>
</protein>
<organism evidence="11 12">
    <name type="scientific">Fontibacillus phaseoli</name>
    <dbReference type="NCBI Taxonomy" id="1416533"/>
    <lineage>
        <taxon>Bacteria</taxon>
        <taxon>Bacillati</taxon>
        <taxon>Bacillota</taxon>
        <taxon>Bacilli</taxon>
        <taxon>Bacillales</taxon>
        <taxon>Paenibacillaceae</taxon>
        <taxon>Fontibacillus</taxon>
    </lineage>
</organism>
<feature type="active site" description="Nucleophile" evidence="7">
    <location>
        <position position="467"/>
    </location>
</feature>
<dbReference type="EMBL" id="QPJW01000004">
    <property type="protein sequence ID" value="RCX19622.1"/>
    <property type="molecule type" value="Genomic_DNA"/>
</dbReference>
<dbReference type="AlphaFoldDB" id="A0A369BDH8"/>
<dbReference type="Gene3D" id="2.70.98.60">
    <property type="entry name" value="alpha-galactosidase from lactobacil brevis"/>
    <property type="match status" value="1"/>
</dbReference>
<feature type="binding site" evidence="8">
    <location>
        <position position="515"/>
    </location>
    <ligand>
        <name>substrate</name>
    </ligand>
</feature>
<dbReference type="PROSITE" id="PS00512">
    <property type="entry name" value="ALPHA_GALACTOSIDASE"/>
    <property type="match status" value="1"/>
</dbReference>
<evidence type="ECO:0000259" key="9">
    <source>
        <dbReference type="Pfam" id="PF16874"/>
    </source>
</evidence>
<dbReference type="RefSeq" id="WP_114496885.1">
    <property type="nucleotide sequence ID" value="NZ_QPJW01000004.1"/>
</dbReference>
<feature type="binding site" evidence="8">
    <location>
        <begin position="465"/>
        <end position="469"/>
    </location>
    <ligand>
        <name>substrate</name>
    </ligand>
</feature>
<feature type="binding site" evidence="8">
    <location>
        <begin position="355"/>
        <end position="356"/>
    </location>
    <ligand>
        <name>substrate</name>
    </ligand>
</feature>
<reference evidence="11 12" key="1">
    <citation type="submission" date="2018-07" db="EMBL/GenBank/DDBJ databases">
        <title>Genomic Encyclopedia of Type Strains, Phase III (KMG-III): the genomes of soil and plant-associated and newly described type strains.</title>
        <authorList>
            <person name="Whitman W."/>
        </authorList>
    </citation>
    <scope>NUCLEOTIDE SEQUENCE [LARGE SCALE GENOMIC DNA]</scope>
    <source>
        <strain evidence="11 12">CECT 8333</strain>
    </source>
</reference>
<feature type="domain" description="Glycosyl hydrolase family 36 C-terminal" evidence="9">
    <location>
        <begin position="637"/>
        <end position="741"/>
    </location>
</feature>
<evidence type="ECO:0000313" key="12">
    <source>
        <dbReference type="Proteomes" id="UP000253090"/>
    </source>
</evidence>
<gene>
    <name evidence="11" type="ORF">DFP94_10473</name>
</gene>